<evidence type="ECO:0000256" key="7">
    <source>
        <dbReference type="ARBA" id="ARBA00022967"/>
    </source>
</evidence>
<dbReference type="InterPro" id="IPR003593">
    <property type="entry name" value="AAA+_ATPase"/>
</dbReference>
<dbReference type="GO" id="GO:0140359">
    <property type="term" value="F:ABC-type transporter activity"/>
    <property type="evidence" value="ECO:0007669"/>
    <property type="project" value="InterPro"/>
</dbReference>
<dbReference type="Pfam" id="PF00005">
    <property type="entry name" value="ABC_tran"/>
    <property type="match status" value="1"/>
</dbReference>
<evidence type="ECO:0000259" key="10">
    <source>
        <dbReference type="PROSITE" id="PS50893"/>
    </source>
</evidence>
<dbReference type="EMBL" id="VFIY01000018">
    <property type="protein sequence ID" value="TPD57265.1"/>
    <property type="molecule type" value="Genomic_DNA"/>
</dbReference>
<dbReference type="OrthoDB" id="9802264at2"/>
<dbReference type="Pfam" id="PF03459">
    <property type="entry name" value="TOBE"/>
    <property type="match status" value="1"/>
</dbReference>
<dbReference type="Gene3D" id="2.40.50.100">
    <property type="match status" value="1"/>
</dbReference>
<evidence type="ECO:0000256" key="3">
    <source>
        <dbReference type="ARBA" id="ARBA00022505"/>
    </source>
</evidence>
<evidence type="ECO:0000256" key="8">
    <source>
        <dbReference type="ARBA" id="ARBA00023136"/>
    </source>
</evidence>
<evidence type="ECO:0000256" key="9">
    <source>
        <dbReference type="PROSITE-ProRule" id="PRU01213"/>
    </source>
</evidence>
<accession>A0A501PAK5</accession>
<dbReference type="AlphaFoldDB" id="A0A501PAK5"/>
<dbReference type="PANTHER" id="PTHR43514:SF10">
    <property type="entry name" value="MOLYBDENUM IMPORT ATP-BINDING PROTEIN MODC 2"/>
    <property type="match status" value="1"/>
</dbReference>
<dbReference type="InterPro" id="IPR050334">
    <property type="entry name" value="Molybdenum_import_ModC"/>
</dbReference>
<dbReference type="InterPro" id="IPR027417">
    <property type="entry name" value="P-loop_NTPase"/>
</dbReference>
<feature type="domain" description="Mop" evidence="11">
    <location>
        <begin position="297"/>
        <end position="362"/>
    </location>
</feature>
<dbReference type="RefSeq" id="WP_139941580.1">
    <property type="nucleotide sequence ID" value="NZ_JBHSYP010000005.1"/>
</dbReference>
<dbReference type="SUPFAM" id="SSF50331">
    <property type="entry name" value="MOP-like"/>
    <property type="match status" value="1"/>
</dbReference>
<keyword evidence="1" id="KW-0813">Transport</keyword>
<dbReference type="GO" id="GO:0016020">
    <property type="term" value="C:membrane"/>
    <property type="evidence" value="ECO:0007669"/>
    <property type="project" value="InterPro"/>
</dbReference>
<dbReference type="GO" id="GO:0005524">
    <property type="term" value="F:ATP binding"/>
    <property type="evidence" value="ECO:0007669"/>
    <property type="project" value="UniProtKB-KW"/>
</dbReference>
<dbReference type="InterPro" id="IPR003439">
    <property type="entry name" value="ABC_transporter-like_ATP-bd"/>
</dbReference>
<dbReference type="InterPro" id="IPR017871">
    <property type="entry name" value="ABC_transporter-like_CS"/>
</dbReference>
<keyword evidence="4" id="KW-0997">Cell inner membrane</keyword>
<evidence type="ECO:0000256" key="5">
    <source>
        <dbReference type="ARBA" id="ARBA00022741"/>
    </source>
</evidence>
<evidence type="ECO:0000313" key="13">
    <source>
        <dbReference type="Proteomes" id="UP000319148"/>
    </source>
</evidence>
<dbReference type="SUPFAM" id="SSF52540">
    <property type="entry name" value="P-loop containing nucleoside triphosphate hydrolases"/>
    <property type="match status" value="1"/>
</dbReference>
<dbReference type="PROSITE" id="PS00211">
    <property type="entry name" value="ABC_TRANSPORTER_1"/>
    <property type="match status" value="1"/>
</dbReference>
<evidence type="ECO:0000256" key="6">
    <source>
        <dbReference type="ARBA" id="ARBA00022840"/>
    </source>
</evidence>
<organism evidence="12 13">
    <name type="scientific">Emcibacter nanhaiensis</name>
    <dbReference type="NCBI Taxonomy" id="1505037"/>
    <lineage>
        <taxon>Bacteria</taxon>
        <taxon>Pseudomonadati</taxon>
        <taxon>Pseudomonadota</taxon>
        <taxon>Alphaproteobacteria</taxon>
        <taxon>Emcibacterales</taxon>
        <taxon>Emcibacteraceae</taxon>
        <taxon>Emcibacter</taxon>
    </lineage>
</organism>
<keyword evidence="7" id="KW-1278">Translocase</keyword>
<reference evidence="13" key="1">
    <citation type="submission" date="2019-06" db="EMBL/GenBank/DDBJ databases">
        <title>The complete genome of Emcibacter congregatus ZYLT.</title>
        <authorList>
            <person name="Zhao Z."/>
        </authorList>
    </citation>
    <scope>NUCLEOTIDE SEQUENCE [LARGE SCALE GENOMIC DNA]</scope>
    <source>
        <strain evidence="13">MCCC 1A06723</strain>
    </source>
</reference>
<keyword evidence="6 12" id="KW-0067">ATP-binding</keyword>
<dbReference type="InterPro" id="IPR011868">
    <property type="entry name" value="ModC_ABC_ATP-bd"/>
</dbReference>
<keyword evidence="13" id="KW-1185">Reference proteome</keyword>
<dbReference type="PROSITE" id="PS51866">
    <property type="entry name" value="MOP"/>
    <property type="match status" value="1"/>
</dbReference>
<dbReference type="InterPro" id="IPR008995">
    <property type="entry name" value="Mo/tungstate-bd_C_term_dom"/>
</dbReference>
<feature type="domain" description="ABC transporter" evidence="10">
    <location>
        <begin position="1"/>
        <end position="239"/>
    </location>
</feature>
<evidence type="ECO:0000256" key="1">
    <source>
        <dbReference type="ARBA" id="ARBA00022448"/>
    </source>
</evidence>
<keyword evidence="8" id="KW-0472">Membrane</keyword>
<gene>
    <name evidence="12" type="primary">modC</name>
    <name evidence="12" type="ORF">FIV46_14140</name>
</gene>
<sequence>MTMAPVIQSCFRLDRGQAGEFQLDVDLRLPGQGVSVLFGPSGSGKTTLLRCMAGLERVPGGVMRLSDRVWQDGNIFIPVHKRKVGYVFQEANLFPHLTARGNINYALRRSATTAEKDEFEKVISLLGLSRFMDRYPAALSGGEKQRVAIARALLIRPDLLLMDEPLAALDQGRKQEILPYLEHLREELSLPVVYVTHSLQELTRLANHVVVLEEGRVKTEGSFHSVLQDLSGLTGEPGEDVGTIIEGSVVEREPEWQLMTVAFPGGRLCVQDREGTEDVRLRVLARDVSIALGNQTDSSILNRLPAEIDKIETRPDEALAMVYLKAGETILLARLTRRSVAELGLAAGMKVWAQIKSVAVVQ</sequence>
<dbReference type="PROSITE" id="PS50893">
    <property type="entry name" value="ABC_TRANSPORTER_2"/>
    <property type="match status" value="1"/>
</dbReference>
<name>A0A501PAK5_9PROT</name>
<dbReference type="NCBIfam" id="TIGR02142">
    <property type="entry name" value="modC_ABC"/>
    <property type="match status" value="1"/>
</dbReference>
<dbReference type="GO" id="GO:0016887">
    <property type="term" value="F:ATP hydrolysis activity"/>
    <property type="evidence" value="ECO:0007669"/>
    <property type="project" value="InterPro"/>
</dbReference>
<keyword evidence="2" id="KW-1003">Cell membrane</keyword>
<dbReference type="InterPro" id="IPR004606">
    <property type="entry name" value="Mop_domain"/>
</dbReference>
<keyword evidence="5" id="KW-0547">Nucleotide-binding</keyword>
<dbReference type="Gene3D" id="3.40.50.300">
    <property type="entry name" value="P-loop containing nucleotide triphosphate hydrolases"/>
    <property type="match status" value="1"/>
</dbReference>
<dbReference type="SMART" id="SM00382">
    <property type="entry name" value="AAA"/>
    <property type="match status" value="1"/>
</dbReference>
<dbReference type="Proteomes" id="UP000319148">
    <property type="component" value="Unassembled WGS sequence"/>
</dbReference>
<evidence type="ECO:0000256" key="4">
    <source>
        <dbReference type="ARBA" id="ARBA00022519"/>
    </source>
</evidence>
<protein>
    <submittedName>
        <fullName evidence="12">Molybdenum ABC transporter ATP-binding protein</fullName>
    </submittedName>
</protein>
<proteinExistence type="predicted"/>
<evidence type="ECO:0000259" key="11">
    <source>
        <dbReference type="PROSITE" id="PS51866"/>
    </source>
</evidence>
<dbReference type="GO" id="GO:0015098">
    <property type="term" value="F:molybdate ion transmembrane transporter activity"/>
    <property type="evidence" value="ECO:0007669"/>
    <property type="project" value="InterPro"/>
</dbReference>
<evidence type="ECO:0000256" key="2">
    <source>
        <dbReference type="ARBA" id="ARBA00022475"/>
    </source>
</evidence>
<comment type="caution">
    <text evidence="12">The sequence shown here is derived from an EMBL/GenBank/DDBJ whole genome shotgun (WGS) entry which is preliminary data.</text>
</comment>
<dbReference type="InterPro" id="IPR005116">
    <property type="entry name" value="Transp-assoc_OB_typ1"/>
</dbReference>
<evidence type="ECO:0000313" key="12">
    <source>
        <dbReference type="EMBL" id="TPD57265.1"/>
    </source>
</evidence>
<keyword evidence="3 9" id="KW-0500">Molybdenum</keyword>
<dbReference type="PANTHER" id="PTHR43514">
    <property type="entry name" value="ABC TRANSPORTER I FAMILY MEMBER 10"/>
    <property type="match status" value="1"/>
</dbReference>